<evidence type="ECO:0008006" key="3">
    <source>
        <dbReference type="Google" id="ProtNLM"/>
    </source>
</evidence>
<evidence type="ECO:0000313" key="1">
    <source>
        <dbReference type="EMBL" id="ARJ56714.1"/>
    </source>
</evidence>
<reference evidence="1 2" key="1">
    <citation type="submission" date="2017-04" db="EMBL/GenBank/DDBJ databases">
        <title>Complete genome sequence of the Campylobacter cuniculorum type strain LMG24588.</title>
        <authorList>
            <person name="Miller W.G."/>
            <person name="Yee E."/>
            <person name="Revez J."/>
            <person name="Bono J.L."/>
            <person name="Rossi M."/>
        </authorList>
    </citation>
    <scope>NUCLEOTIDE SEQUENCE [LARGE SCALE GENOMIC DNA]</scope>
    <source>
        <strain evidence="1 2">LMG 24588</strain>
    </source>
</reference>
<dbReference type="Proteomes" id="UP000192902">
    <property type="component" value="Chromosome"/>
</dbReference>
<dbReference type="PROSITE" id="PS51257">
    <property type="entry name" value="PROKAR_LIPOPROTEIN"/>
    <property type="match status" value="1"/>
</dbReference>
<name>A0A1W6BXA3_9BACT</name>
<protein>
    <recommendedName>
        <fullName evidence="3">Lipoprotein</fullName>
    </recommendedName>
</protein>
<dbReference type="eggNOG" id="ENOG5031SEM">
    <property type="taxonomic scope" value="Bacteria"/>
</dbReference>
<proteinExistence type="predicted"/>
<dbReference type="STRING" id="1121267.CCUN_1117"/>
<evidence type="ECO:0000313" key="2">
    <source>
        <dbReference type="Proteomes" id="UP000192902"/>
    </source>
</evidence>
<accession>A0A1W6BXA3</accession>
<dbReference type="KEGG" id="ccun:CCUN_1117"/>
<dbReference type="OrthoDB" id="9788899at2"/>
<dbReference type="EMBL" id="CP020867">
    <property type="protein sequence ID" value="ARJ56714.1"/>
    <property type="molecule type" value="Genomic_DNA"/>
</dbReference>
<sequence length="145" mass="16286">MKVFIQLVGLFYCFLIMTGCMANSKQMIIENTQQLEVRSYQTKTYETSKNIAARACVAALQDLSFIIDKADMETGTLSATKLDKNANLKMTIVVRANGTKQAIVRANAQFSSSMQMPASVDDPEVYQRFFEVLDKAIFFEEKGIN</sequence>
<gene>
    <name evidence="1" type="ORF">CCUN_1117</name>
</gene>
<organism evidence="1 2">
    <name type="scientific">Campylobacter cuniculorum DSM 23162 = LMG 24588</name>
    <dbReference type="NCBI Taxonomy" id="1121267"/>
    <lineage>
        <taxon>Bacteria</taxon>
        <taxon>Pseudomonadati</taxon>
        <taxon>Campylobacterota</taxon>
        <taxon>Epsilonproteobacteria</taxon>
        <taxon>Campylobacterales</taxon>
        <taxon>Campylobacteraceae</taxon>
        <taxon>Campylobacter</taxon>
    </lineage>
</organism>
<dbReference type="RefSeq" id="WP_035175766.1">
    <property type="nucleotide sequence ID" value="NZ_CP020867.1"/>
</dbReference>
<dbReference type="AlphaFoldDB" id="A0A1W6BXA3"/>